<dbReference type="AlphaFoldDB" id="A0A392M8Y1"/>
<sequence>METGDVVVGALNEGNNDGYGVDGDQFAVATICSLDRVICRRHSALGTYLVPVLRLRDEQSKTDGRHAVFAPLLSEAEIVLRFVACKLHSWRLDL</sequence>
<comment type="caution">
    <text evidence="1">The sequence shown here is derived from an EMBL/GenBank/DDBJ whole genome shotgun (WGS) entry which is preliminary data.</text>
</comment>
<gene>
    <name evidence="1" type="ORF">A2U01_0004777</name>
</gene>
<dbReference type="Proteomes" id="UP000265520">
    <property type="component" value="Unassembled WGS sequence"/>
</dbReference>
<name>A0A392M8Y1_9FABA</name>
<proteinExistence type="predicted"/>
<protein>
    <submittedName>
        <fullName evidence="1">Uncharacterized protein</fullName>
    </submittedName>
</protein>
<organism evidence="1 2">
    <name type="scientific">Trifolium medium</name>
    <dbReference type="NCBI Taxonomy" id="97028"/>
    <lineage>
        <taxon>Eukaryota</taxon>
        <taxon>Viridiplantae</taxon>
        <taxon>Streptophyta</taxon>
        <taxon>Embryophyta</taxon>
        <taxon>Tracheophyta</taxon>
        <taxon>Spermatophyta</taxon>
        <taxon>Magnoliopsida</taxon>
        <taxon>eudicotyledons</taxon>
        <taxon>Gunneridae</taxon>
        <taxon>Pentapetalae</taxon>
        <taxon>rosids</taxon>
        <taxon>fabids</taxon>
        <taxon>Fabales</taxon>
        <taxon>Fabaceae</taxon>
        <taxon>Papilionoideae</taxon>
        <taxon>50 kb inversion clade</taxon>
        <taxon>NPAAA clade</taxon>
        <taxon>Hologalegina</taxon>
        <taxon>IRL clade</taxon>
        <taxon>Trifolieae</taxon>
        <taxon>Trifolium</taxon>
    </lineage>
</organism>
<evidence type="ECO:0000313" key="1">
    <source>
        <dbReference type="EMBL" id="MCH83947.1"/>
    </source>
</evidence>
<dbReference type="EMBL" id="LXQA010006000">
    <property type="protein sequence ID" value="MCH83947.1"/>
    <property type="molecule type" value="Genomic_DNA"/>
</dbReference>
<evidence type="ECO:0000313" key="2">
    <source>
        <dbReference type="Proteomes" id="UP000265520"/>
    </source>
</evidence>
<reference evidence="1 2" key="1">
    <citation type="journal article" date="2018" name="Front. Plant Sci.">
        <title>Red Clover (Trifolium pratense) and Zigzag Clover (T. medium) - A Picture of Genomic Similarities and Differences.</title>
        <authorList>
            <person name="Dluhosova J."/>
            <person name="Istvanek J."/>
            <person name="Nedelnik J."/>
            <person name="Repkova J."/>
        </authorList>
    </citation>
    <scope>NUCLEOTIDE SEQUENCE [LARGE SCALE GENOMIC DNA]</scope>
    <source>
        <strain evidence="2">cv. 10/8</strain>
        <tissue evidence="1">Leaf</tissue>
    </source>
</reference>
<accession>A0A392M8Y1</accession>
<keyword evidence="2" id="KW-1185">Reference proteome</keyword>